<dbReference type="Gene3D" id="3.40.630.10">
    <property type="entry name" value="Zn peptidases"/>
    <property type="match status" value="1"/>
</dbReference>
<dbReference type="GO" id="GO:0006508">
    <property type="term" value="P:proteolysis"/>
    <property type="evidence" value="ECO:0007669"/>
    <property type="project" value="InterPro"/>
</dbReference>
<keyword evidence="3" id="KW-1185">Reference proteome</keyword>
<gene>
    <name evidence="2" type="ORF">SAMN06265371_106149</name>
</gene>
<dbReference type="PANTHER" id="PTHR12147:SF26">
    <property type="entry name" value="PEPTIDASE M28 DOMAIN-CONTAINING PROTEIN"/>
    <property type="match status" value="1"/>
</dbReference>
<dbReference type="RefSeq" id="WP_089381907.1">
    <property type="nucleotide sequence ID" value="NZ_FZNT01000006.1"/>
</dbReference>
<reference evidence="2 3" key="1">
    <citation type="submission" date="2017-06" db="EMBL/GenBank/DDBJ databases">
        <authorList>
            <person name="Kim H.J."/>
            <person name="Triplett B.A."/>
        </authorList>
    </citation>
    <scope>NUCLEOTIDE SEQUENCE [LARGE SCALE GENOMIC DNA]</scope>
    <source>
        <strain evidence="2 3">DSM 29150</strain>
    </source>
</reference>
<protein>
    <submittedName>
        <fullName evidence="2">Peptidase family M28</fullName>
    </submittedName>
</protein>
<dbReference type="AlphaFoldDB" id="A0A238XL67"/>
<organism evidence="2 3">
    <name type="scientific">Lutibacter agarilyticus</name>
    <dbReference type="NCBI Taxonomy" id="1109740"/>
    <lineage>
        <taxon>Bacteria</taxon>
        <taxon>Pseudomonadati</taxon>
        <taxon>Bacteroidota</taxon>
        <taxon>Flavobacteriia</taxon>
        <taxon>Flavobacteriales</taxon>
        <taxon>Flavobacteriaceae</taxon>
        <taxon>Lutibacter</taxon>
    </lineage>
</organism>
<dbReference type="InterPro" id="IPR007484">
    <property type="entry name" value="Peptidase_M28"/>
</dbReference>
<dbReference type="GO" id="GO:0008235">
    <property type="term" value="F:metalloexopeptidase activity"/>
    <property type="evidence" value="ECO:0007669"/>
    <property type="project" value="InterPro"/>
</dbReference>
<dbReference type="PANTHER" id="PTHR12147">
    <property type="entry name" value="METALLOPEPTIDASE M28 FAMILY MEMBER"/>
    <property type="match status" value="1"/>
</dbReference>
<feature type="domain" description="Peptidase M28" evidence="1">
    <location>
        <begin position="113"/>
        <end position="323"/>
    </location>
</feature>
<dbReference type="InterPro" id="IPR045175">
    <property type="entry name" value="M28_fam"/>
</dbReference>
<evidence type="ECO:0000259" key="1">
    <source>
        <dbReference type="Pfam" id="PF04389"/>
    </source>
</evidence>
<dbReference type="OrthoDB" id="9778250at2"/>
<dbReference type="Pfam" id="PF04389">
    <property type="entry name" value="Peptidase_M28"/>
    <property type="match status" value="1"/>
</dbReference>
<evidence type="ECO:0000313" key="3">
    <source>
        <dbReference type="Proteomes" id="UP000198384"/>
    </source>
</evidence>
<dbReference type="SUPFAM" id="SSF53187">
    <property type="entry name" value="Zn-dependent exopeptidases"/>
    <property type="match status" value="1"/>
</dbReference>
<sequence length="339" mass="38196">MKYLIYIILALPLIFCGNSDPLLTNTEAEIITGKLAEKYAEVISSEALKVHLYEVASDEFEGRATGEPGQKKAADYLKNFYIEHHIASPLGGTDYFQDIPTEALKPGIKPSENVVAFIEGAEHPEEIIVLSAHFDHLGSTDEDIFNGADDDGSGTVALLKIAEAFQNAKNNGVGPKRSILLLHVTGEERGLLGSKYYVNHPIFPLKNTVANLNIDMIGRVDDAHTKTPDFVYLIGSDKLSSELHEISENINKKFTNLLLDYTYNDDNDPNRYYYRSDHYNFAKNNIPIIFYFNGTHQDYHRPSDTPDKINYDVLAKRTQLVFYTAWELANRTEKIIVDK</sequence>
<accession>A0A238XL67</accession>
<proteinExistence type="predicted"/>
<dbReference type="EMBL" id="FZNT01000006">
    <property type="protein sequence ID" value="SNR59677.1"/>
    <property type="molecule type" value="Genomic_DNA"/>
</dbReference>
<evidence type="ECO:0000313" key="2">
    <source>
        <dbReference type="EMBL" id="SNR59677.1"/>
    </source>
</evidence>
<dbReference type="CDD" id="cd05660">
    <property type="entry name" value="M28_like_PA"/>
    <property type="match status" value="1"/>
</dbReference>
<dbReference type="Proteomes" id="UP000198384">
    <property type="component" value="Unassembled WGS sequence"/>
</dbReference>
<name>A0A238XL67_9FLAO</name>